<dbReference type="GO" id="GO:0004038">
    <property type="term" value="F:allantoinase activity"/>
    <property type="evidence" value="ECO:0007669"/>
    <property type="project" value="UniProtKB-EC"/>
</dbReference>
<protein>
    <submittedName>
        <fullName evidence="8">Dihydroorotase multifunctional complex type</fullName>
        <ecNumber evidence="8">3.5.2.5</ecNumber>
    </submittedName>
</protein>
<evidence type="ECO:0000256" key="3">
    <source>
        <dbReference type="ARBA" id="ARBA00010286"/>
    </source>
</evidence>
<dbReference type="PANTHER" id="PTHR43668:SF4">
    <property type="entry name" value="ALLANTOINASE"/>
    <property type="match status" value="1"/>
</dbReference>
<comment type="function">
    <text evidence="2">Catalyzes the reversible cyclization of carbamoyl aspartate to dihydroorotate.</text>
</comment>
<dbReference type="EC" id="3.5.2.5" evidence="8"/>
<sequence length="442" mass="47059">MADRYDWVLRGAAVFTPKGLVSADIGVSGGRIAKIGDIRPGSGAVEDSLSGLTVLPGVIDTQVHFREPGAEHKEDLATGTAAAAKGGVTAICDMPNTKPNTTSPEALADKVARGKRRAWVDYAFYLGATAENAADLAAWENLPGCCGIKVFMGSSTGTLLVDEQAALETIFATGKRRVAVHAEDETRLKARYALVAEGAPVPMHPVWRDEETATIAVRRLIDLARRSGRATHCLHVTSAGEMELLRDRPANMTVEVTPQHLTLAAPDAYDRLGTFAQMNPPIRDARHRDALWAALKAGVVSCLGSDHAPHTREEKAQPYPKSPSGMPGVQTLVPVMLDHVNAGRLGLSDFVRLASANPARMFGMAGRGAIAEGYRADFTIVDMGAERTIADDWIASRCGWTPFAGMRVTGWPVITAVGGRVVMREDALIGTPKGAPIAFDPV</sequence>
<dbReference type="InterPro" id="IPR011059">
    <property type="entry name" value="Metal-dep_hydrolase_composite"/>
</dbReference>
<comment type="cofactor">
    <cofactor evidence="1">
        <name>Zn(2+)</name>
        <dbReference type="ChEBI" id="CHEBI:29105"/>
    </cofactor>
</comment>
<dbReference type="AlphaFoldDB" id="A0A212KMB6"/>
<evidence type="ECO:0000313" key="8">
    <source>
        <dbReference type="EMBL" id="SBW12725.1"/>
    </source>
</evidence>
<dbReference type="GO" id="GO:0006145">
    <property type="term" value="P:purine nucleobase catabolic process"/>
    <property type="evidence" value="ECO:0007669"/>
    <property type="project" value="TreeGrafter"/>
</dbReference>
<dbReference type="SUPFAM" id="SSF51338">
    <property type="entry name" value="Composite domain of metallo-dependent hydrolases"/>
    <property type="match status" value="1"/>
</dbReference>
<dbReference type="SUPFAM" id="SSF51556">
    <property type="entry name" value="Metallo-dependent hydrolases"/>
    <property type="match status" value="1"/>
</dbReference>
<dbReference type="EMBL" id="FLUO01000003">
    <property type="protein sequence ID" value="SBW12725.1"/>
    <property type="molecule type" value="Genomic_DNA"/>
</dbReference>
<feature type="domain" description="Amidohydrolase-related" evidence="7">
    <location>
        <begin position="53"/>
        <end position="422"/>
    </location>
</feature>
<dbReference type="InterPro" id="IPR006680">
    <property type="entry name" value="Amidohydro-rel"/>
</dbReference>
<evidence type="ECO:0000259" key="7">
    <source>
        <dbReference type="Pfam" id="PF01979"/>
    </source>
</evidence>
<dbReference type="InterPro" id="IPR002195">
    <property type="entry name" value="Dihydroorotase_CS"/>
</dbReference>
<name>A0A212KMB6_9PROT</name>
<dbReference type="Pfam" id="PF01979">
    <property type="entry name" value="Amidohydro_1"/>
    <property type="match status" value="1"/>
</dbReference>
<evidence type="ECO:0000256" key="6">
    <source>
        <dbReference type="SAM" id="MobiDB-lite"/>
    </source>
</evidence>
<evidence type="ECO:0000256" key="2">
    <source>
        <dbReference type="ARBA" id="ARBA00002368"/>
    </source>
</evidence>
<gene>
    <name evidence="8" type="ORF">KL86APRO_30216</name>
</gene>
<dbReference type="NCBIfam" id="TIGR00857">
    <property type="entry name" value="pyrC_multi"/>
    <property type="match status" value="1"/>
</dbReference>
<proteinExistence type="inferred from homology"/>
<keyword evidence="5 8" id="KW-0378">Hydrolase</keyword>
<keyword evidence="4" id="KW-0479">Metal-binding</keyword>
<dbReference type="InterPro" id="IPR032466">
    <property type="entry name" value="Metal_Hydrolase"/>
</dbReference>
<dbReference type="NCBIfam" id="NF006559">
    <property type="entry name" value="PRK09060.1"/>
    <property type="match status" value="1"/>
</dbReference>
<dbReference type="GO" id="GO:0005737">
    <property type="term" value="C:cytoplasm"/>
    <property type="evidence" value="ECO:0007669"/>
    <property type="project" value="TreeGrafter"/>
</dbReference>
<evidence type="ECO:0000256" key="4">
    <source>
        <dbReference type="ARBA" id="ARBA00022723"/>
    </source>
</evidence>
<evidence type="ECO:0000256" key="5">
    <source>
        <dbReference type="ARBA" id="ARBA00022801"/>
    </source>
</evidence>
<dbReference type="CDD" id="cd01318">
    <property type="entry name" value="DHOase_IIb"/>
    <property type="match status" value="1"/>
</dbReference>
<dbReference type="GO" id="GO:0046872">
    <property type="term" value="F:metal ion binding"/>
    <property type="evidence" value="ECO:0007669"/>
    <property type="project" value="UniProtKB-KW"/>
</dbReference>
<organism evidence="8">
    <name type="scientific">uncultured Alphaproteobacteria bacterium</name>
    <dbReference type="NCBI Taxonomy" id="91750"/>
    <lineage>
        <taxon>Bacteria</taxon>
        <taxon>Pseudomonadati</taxon>
        <taxon>Pseudomonadota</taxon>
        <taxon>Alphaproteobacteria</taxon>
        <taxon>environmental samples</taxon>
    </lineage>
</organism>
<comment type="similarity">
    <text evidence="3">Belongs to the metallo-dependent hydrolases superfamily. DHOase family. Class I DHOase subfamily.</text>
</comment>
<feature type="region of interest" description="Disordered" evidence="6">
    <location>
        <begin position="306"/>
        <end position="325"/>
    </location>
</feature>
<dbReference type="PANTHER" id="PTHR43668">
    <property type="entry name" value="ALLANTOINASE"/>
    <property type="match status" value="1"/>
</dbReference>
<feature type="compositionally biased region" description="Basic and acidic residues" evidence="6">
    <location>
        <begin position="307"/>
        <end position="316"/>
    </location>
</feature>
<dbReference type="Gene3D" id="3.20.20.140">
    <property type="entry name" value="Metal-dependent hydrolases"/>
    <property type="match status" value="1"/>
</dbReference>
<evidence type="ECO:0000256" key="1">
    <source>
        <dbReference type="ARBA" id="ARBA00001947"/>
    </source>
</evidence>
<accession>A0A212KMB6</accession>
<dbReference type="InterPro" id="IPR050138">
    <property type="entry name" value="DHOase/Allantoinase_Hydrolase"/>
</dbReference>
<dbReference type="PROSITE" id="PS00483">
    <property type="entry name" value="DIHYDROOROTASE_2"/>
    <property type="match status" value="1"/>
</dbReference>
<dbReference type="Gene3D" id="2.30.40.10">
    <property type="entry name" value="Urease, subunit C, domain 1"/>
    <property type="match status" value="1"/>
</dbReference>
<reference evidence="8" key="1">
    <citation type="submission" date="2016-04" db="EMBL/GenBank/DDBJ databases">
        <authorList>
            <person name="Evans L.H."/>
            <person name="Alamgir A."/>
            <person name="Owens N."/>
            <person name="Weber N.D."/>
            <person name="Virtaneva K."/>
            <person name="Barbian K."/>
            <person name="Babar A."/>
            <person name="Rosenke K."/>
        </authorList>
    </citation>
    <scope>NUCLEOTIDE SEQUENCE</scope>
    <source>
        <strain evidence="8">86</strain>
    </source>
</reference>